<feature type="compositionally biased region" description="Low complexity" evidence="3">
    <location>
        <begin position="355"/>
        <end position="369"/>
    </location>
</feature>
<feature type="domain" description="RRM" evidence="4">
    <location>
        <begin position="463"/>
        <end position="532"/>
    </location>
</feature>
<feature type="region of interest" description="Disordered" evidence="3">
    <location>
        <begin position="134"/>
        <end position="158"/>
    </location>
</feature>
<dbReference type="Gene3D" id="3.30.70.330">
    <property type="match status" value="3"/>
</dbReference>
<evidence type="ECO:0000256" key="3">
    <source>
        <dbReference type="SAM" id="MobiDB-lite"/>
    </source>
</evidence>
<dbReference type="InterPro" id="IPR000504">
    <property type="entry name" value="RRM_dom"/>
</dbReference>
<dbReference type="SMART" id="SM00360">
    <property type="entry name" value="RRM"/>
    <property type="match status" value="3"/>
</dbReference>
<feature type="compositionally biased region" description="Polar residues" evidence="3">
    <location>
        <begin position="452"/>
        <end position="461"/>
    </location>
</feature>
<dbReference type="OrthoDB" id="610462at2759"/>
<feature type="compositionally biased region" description="Polar residues" evidence="3">
    <location>
        <begin position="420"/>
        <end position="439"/>
    </location>
</feature>
<evidence type="ECO:0000259" key="4">
    <source>
        <dbReference type="PROSITE" id="PS50102"/>
    </source>
</evidence>
<feature type="region of interest" description="Disordered" evidence="3">
    <location>
        <begin position="1"/>
        <end position="41"/>
    </location>
</feature>
<dbReference type="Pfam" id="PF00076">
    <property type="entry name" value="RRM_1"/>
    <property type="match status" value="3"/>
</dbReference>
<dbReference type="SUPFAM" id="SSF54928">
    <property type="entry name" value="RNA-binding domain, RBD"/>
    <property type="match status" value="2"/>
</dbReference>
<dbReference type="PANTHER" id="PTHR23003:SF3">
    <property type="entry name" value="FI21236P1-RELATED"/>
    <property type="match status" value="1"/>
</dbReference>
<name>A0A0K2TE16_LEPSM</name>
<evidence type="ECO:0000256" key="1">
    <source>
        <dbReference type="ARBA" id="ARBA00022884"/>
    </source>
</evidence>
<organism evidence="5">
    <name type="scientific">Lepeophtheirus salmonis</name>
    <name type="common">Salmon louse</name>
    <name type="synonym">Caligus salmonis</name>
    <dbReference type="NCBI Taxonomy" id="72036"/>
    <lineage>
        <taxon>Eukaryota</taxon>
        <taxon>Metazoa</taxon>
        <taxon>Ecdysozoa</taxon>
        <taxon>Arthropoda</taxon>
        <taxon>Crustacea</taxon>
        <taxon>Multicrustacea</taxon>
        <taxon>Hexanauplia</taxon>
        <taxon>Copepoda</taxon>
        <taxon>Siphonostomatoida</taxon>
        <taxon>Caligidae</taxon>
        <taxon>Lepeophtheirus</taxon>
    </lineage>
</organism>
<dbReference type="InterPro" id="IPR050374">
    <property type="entry name" value="RRT5_SRSF_SR"/>
</dbReference>
<sequence length="532" mass="57928">MSEMDMKRMRDRSPRDDRKRDRRSGRGDGGGSGKPLRRAPPERRVFISNFPFEMKWQEIKDMFRKEVGDVTYVELFNDEQDRPRGCGIMEFATPDLAKKCIEKMHRFEYKGRKLVVKEDFDTLRDKCGRIVGSRAARDRSRDRSHERDRSRGGDIRPVSNEFGNTFGLSPQFLDSLGINGPLHTRVFVANLSYEVDEKKLKEVFRLAGKIVMIELNRDKTGKSRGFAVLEYSHPVESVQAISMFNNQVLFERRMTVRFDNQTPYEDMDELPARLPEGLEGVGMGLGSNGDPLTDVSRNLPNIVENMQTTASNMGGTGGTGLNNGMDMALAVSNMATLARTMGLNLGNLGMGGSSAGPAPTGGSVPMSNGGSSGSMGMGSGGMNQNNMNPGMGMGGSPSMGMSGGSSGGINSGISMGGYSTGPTSSSNYPPSSAGVQSGGNMPDVSSAMGRQGVQQPQSRGGSDSIIIRNLPVDCNWQSLRDGFAHCGEIKYAEMKERTTGLIRFTSERDADRAVSMMDKQVIGNRTIDVRLY</sequence>
<dbReference type="EMBL" id="HACA01006729">
    <property type="protein sequence ID" value="CDW24090.1"/>
    <property type="molecule type" value="Transcribed_RNA"/>
</dbReference>
<feature type="domain" description="RRM" evidence="4">
    <location>
        <begin position="184"/>
        <end position="261"/>
    </location>
</feature>
<dbReference type="GO" id="GO:0005634">
    <property type="term" value="C:nucleus"/>
    <property type="evidence" value="ECO:0007669"/>
    <property type="project" value="TreeGrafter"/>
</dbReference>
<dbReference type="InterPro" id="IPR035979">
    <property type="entry name" value="RBD_domain_sf"/>
</dbReference>
<evidence type="ECO:0000256" key="2">
    <source>
        <dbReference type="PROSITE-ProRule" id="PRU00176"/>
    </source>
</evidence>
<feature type="compositionally biased region" description="Basic and acidic residues" evidence="3">
    <location>
        <begin position="135"/>
        <end position="154"/>
    </location>
</feature>
<accession>A0A0K2TE16</accession>
<feature type="region of interest" description="Disordered" evidence="3">
    <location>
        <begin position="354"/>
        <end position="464"/>
    </location>
</feature>
<feature type="domain" description="RRM" evidence="4">
    <location>
        <begin position="43"/>
        <end position="121"/>
    </location>
</feature>
<feature type="compositionally biased region" description="Gly residues" evidence="3">
    <location>
        <begin position="370"/>
        <end position="381"/>
    </location>
</feature>
<dbReference type="PROSITE" id="PS50102">
    <property type="entry name" value="RRM"/>
    <property type="match status" value="3"/>
</dbReference>
<dbReference type="GO" id="GO:0005737">
    <property type="term" value="C:cytoplasm"/>
    <property type="evidence" value="ECO:0007669"/>
    <property type="project" value="TreeGrafter"/>
</dbReference>
<dbReference type="PANTHER" id="PTHR23003">
    <property type="entry name" value="RNA RECOGNITION MOTIF RRM DOMAIN CONTAINING PROTEIN"/>
    <property type="match status" value="1"/>
</dbReference>
<feature type="compositionally biased region" description="Basic and acidic residues" evidence="3">
    <location>
        <begin position="1"/>
        <end position="19"/>
    </location>
</feature>
<dbReference type="GO" id="GO:0003729">
    <property type="term" value="F:mRNA binding"/>
    <property type="evidence" value="ECO:0007669"/>
    <property type="project" value="TreeGrafter"/>
</dbReference>
<evidence type="ECO:0000313" key="5">
    <source>
        <dbReference type="EMBL" id="CDW24090.1"/>
    </source>
</evidence>
<keyword evidence="1 2" id="KW-0694">RNA-binding</keyword>
<dbReference type="InterPro" id="IPR012677">
    <property type="entry name" value="Nucleotide-bd_a/b_plait_sf"/>
</dbReference>
<proteinExistence type="predicted"/>
<reference evidence="5" key="1">
    <citation type="submission" date="2014-05" db="EMBL/GenBank/DDBJ databases">
        <authorList>
            <person name="Chronopoulou M."/>
        </authorList>
    </citation>
    <scope>NUCLEOTIDE SEQUENCE</scope>
    <source>
        <tissue evidence="5">Whole organism</tissue>
    </source>
</reference>
<feature type="compositionally biased region" description="Gly residues" evidence="3">
    <location>
        <begin position="391"/>
        <end position="419"/>
    </location>
</feature>
<protein>
    <submittedName>
        <fullName evidence="5">Myelin expression factor 2like [Megachile rotundata]</fullName>
    </submittedName>
</protein>
<dbReference type="AlphaFoldDB" id="A0A0K2TE16"/>